<dbReference type="AlphaFoldDB" id="A0A2K2D9L0"/>
<accession>A0A2K2D9L0</accession>
<dbReference type="InParanoid" id="A0A2K2D9L0"/>
<evidence type="ECO:0008006" key="4">
    <source>
        <dbReference type="Google" id="ProtNLM"/>
    </source>
</evidence>
<dbReference type="OrthoDB" id="684152at2759"/>
<dbReference type="EnsemblPlants" id="PNT70953">
    <property type="protein sequence ID" value="PNT70953"/>
    <property type="gene ID" value="BRADI_2g20470v3"/>
</dbReference>
<dbReference type="FunCoup" id="A0A2K2D9L0">
    <property type="interactions" value="493"/>
</dbReference>
<gene>
    <name evidence="1" type="ORF">BRADI_2g20470v3</name>
</gene>
<dbReference type="InterPro" id="IPR036047">
    <property type="entry name" value="F-box-like_dom_sf"/>
</dbReference>
<dbReference type="ExpressionAtlas" id="A0A2K2D9L0">
    <property type="expression patterns" value="baseline"/>
</dbReference>
<evidence type="ECO:0000313" key="2">
    <source>
        <dbReference type="EnsemblPlants" id="PNT70953"/>
    </source>
</evidence>
<protein>
    <recommendedName>
        <fullName evidence="4">F-box domain-containing protein</fullName>
    </recommendedName>
</protein>
<name>A0A2K2D9L0_BRADI</name>
<reference evidence="1 2" key="1">
    <citation type="journal article" date="2010" name="Nature">
        <title>Genome sequencing and analysis of the model grass Brachypodium distachyon.</title>
        <authorList>
            <consortium name="International Brachypodium Initiative"/>
        </authorList>
    </citation>
    <scope>NUCLEOTIDE SEQUENCE [LARGE SCALE GENOMIC DNA]</scope>
    <source>
        <strain evidence="1 2">Bd21</strain>
    </source>
</reference>
<reference evidence="1" key="2">
    <citation type="submission" date="2017-06" db="EMBL/GenBank/DDBJ databases">
        <title>WGS assembly of Brachypodium distachyon.</title>
        <authorList>
            <consortium name="The International Brachypodium Initiative"/>
            <person name="Lucas S."/>
            <person name="Harmon-Smith M."/>
            <person name="Lail K."/>
            <person name="Tice H."/>
            <person name="Grimwood J."/>
            <person name="Bruce D."/>
            <person name="Barry K."/>
            <person name="Shu S."/>
            <person name="Lindquist E."/>
            <person name="Wang M."/>
            <person name="Pitluck S."/>
            <person name="Vogel J.P."/>
            <person name="Garvin D.F."/>
            <person name="Mockler T.C."/>
            <person name="Schmutz J."/>
            <person name="Rokhsar D."/>
            <person name="Bevan M.W."/>
        </authorList>
    </citation>
    <scope>NUCLEOTIDE SEQUENCE</scope>
    <source>
        <strain evidence="1">Bd21</strain>
    </source>
</reference>
<dbReference type="PANTHER" id="PTHR33207">
    <property type="entry name" value="F-BOX DOMAIN CONTAINING PROTEIN-RELATED"/>
    <property type="match status" value="1"/>
</dbReference>
<reference evidence="2" key="3">
    <citation type="submission" date="2018-08" db="UniProtKB">
        <authorList>
            <consortium name="EnsemblPlants"/>
        </authorList>
    </citation>
    <scope>IDENTIFICATION</scope>
    <source>
        <strain evidence="2">cv. Bd21</strain>
    </source>
</reference>
<dbReference type="SUPFAM" id="SSF81383">
    <property type="entry name" value="F-box domain"/>
    <property type="match status" value="1"/>
</dbReference>
<dbReference type="EMBL" id="CM000881">
    <property type="protein sequence ID" value="PNT70953.1"/>
    <property type="molecule type" value="Genomic_DNA"/>
</dbReference>
<organism evidence="1">
    <name type="scientific">Brachypodium distachyon</name>
    <name type="common">Purple false brome</name>
    <name type="synonym">Trachynia distachya</name>
    <dbReference type="NCBI Taxonomy" id="15368"/>
    <lineage>
        <taxon>Eukaryota</taxon>
        <taxon>Viridiplantae</taxon>
        <taxon>Streptophyta</taxon>
        <taxon>Embryophyta</taxon>
        <taxon>Tracheophyta</taxon>
        <taxon>Spermatophyta</taxon>
        <taxon>Magnoliopsida</taxon>
        <taxon>Liliopsida</taxon>
        <taxon>Poales</taxon>
        <taxon>Poaceae</taxon>
        <taxon>BOP clade</taxon>
        <taxon>Pooideae</taxon>
        <taxon>Stipodae</taxon>
        <taxon>Brachypodieae</taxon>
        <taxon>Brachypodium</taxon>
    </lineage>
</organism>
<dbReference type="Proteomes" id="UP000008810">
    <property type="component" value="Chromosome 2"/>
</dbReference>
<dbReference type="Gramene" id="PNT70953">
    <property type="protein sequence ID" value="PNT70953"/>
    <property type="gene ID" value="BRADI_2g20470v3"/>
</dbReference>
<proteinExistence type="predicted"/>
<evidence type="ECO:0000313" key="1">
    <source>
        <dbReference type="EMBL" id="PNT70953.1"/>
    </source>
</evidence>
<sequence>MPTIDCLKDDNIEEILLRLSSPASLACAALASNRWRRVASRRGFLRRFRACHPSASSSSSHLLVGLFVFHDCGGLPVFHLAPPVRSDPDLAVIARGGDFLLTRLGDDPAWRLRDCHDGLLLLSRSGGGPLTVYDPVSLRRVTIRRPQLDGDGVIVPVDGYILDSLIRRRGAKSSAFFSFRVVSVQVQHHGRQRAVVYDSGTSRWRFHPWREDNFGYASLVQSRRERPTMQAAGLIFYRRLHQRITSSCTVLNTATRDFFLLPWPAGGLERSSYAVGETEHGACCLACVDNGRQMFQLWLLVREEEEGRGFGAGGKAWKLEKETPVSEVVPHGCHRWCHCHVTTVAAGIALVRESESRHFAVGLKDLKTKAEFCDHGTAMGC</sequence>
<keyword evidence="3" id="KW-1185">Reference proteome</keyword>
<evidence type="ECO:0000313" key="3">
    <source>
        <dbReference type="Proteomes" id="UP000008810"/>
    </source>
</evidence>